<feature type="binding site" evidence="1">
    <location>
        <begin position="22"/>
        <end position="29"/>
    </location>
    <ligand>
        <name>ATP</name>
        <dbReference type="ChEBI" id="CHEBI:30616"/>
    </ligand>
</feature>
<comment type="pathway">
    <text evidence="1">Amino-sugar metabolism; 1,6-anhydro-N-acetylmuramate degradation.</text>
</comment>
<name>A0A171KQD9_9BURK</name>
<keyword evidence="3" id="KW-1185">Reference proteome</keyword>
<proteinExistence type="inferred from homology"/>
<evidence type="ECO:0000313" key="2">
    <source>
        <dbReference type="EMBL" id="KKO71106.1"/>
    </source>
</evidence>
<dbReference type="SUPFAM" id="SSF53067">
    <property type="entry name" value="Actin-like ATPase domain"/>
    <property type="match status" value="1"/>
</dbReference>
<dbReference type="InterPro" id="IPR043129">
    <property type="entry name" value="ATPase_NBD"/>
</dbReference>
<comment type="pathway">
    <text evidence="1">Cell wall biogenesis; peptidoglycan recycling.</text>
</comment>
<dbReference type="EMBL" id="LBNE01000009">
    <property type="protein sequence ID" value="KKO71106.1"/>
    <property type="molecule type" value="Genomic_DNA"/>
</dbReference>
<keyword evidence="1" id="KW-0808">Transferase</keyword>
<dbReference type="HAMAP" id="MF_01270">
    <property type="entry name" value="AnhMurNAc_kinase"/>
    <property type="match status" value="1"/>
</dbReference>
<keyword evidence="1 2" id="KW-0418">Kinase</keyword>
<dbReference type="GO" id="GO:0005524">
    <property type="term" value="F:ATP binding"/>
    <property type="evidence" value="ECO:0007669"/>
    <property type="project" value="UniProtKB-UniRule"/>
</dbReference>
<dbReference type="UniPathway" id="UPA00343"/>
<keyword evidence="1" id="KW-0547">Nucleotide-binding</keyword>
<dbReference type="PANTHER" id="PTHR30605">
    <property type="entry name" value="ANHYDRO-N-ACETYLMURAMIC ACID KINASE"/>
    <property type="match status" value="1"/>
</dbReference>
<dbReference type="PANTHER" id="PTHR30605:SF0">
    <property type="entry name" value="ANHYDRO-N-ACETYLMURAMIC ACID KINASE"/>
    <property type="match status" value="1"/>
</dbReference>
<keyword evidence="1" id="KW-0119">Carbohydrate metabolism</keyword>
<comment type="catalytic activity">
    <reaction evidence="1">
        <text>1,6-anhydro-N-acetyl-beta-muramate + ATP + H2O = N-acetyl-D-muramate 6-phosphate + ADP + H(+)</text>
        <dbReference type="Rhea" id="RHEA:24952"/>
        <dbReference type="ChEBI" id="CHEBI:15377"/>
        <dbReference type="ChEBI" id="CHEBI:15378"/>
        <dbReference type="ChEBI" id="CHEBI:30616"/>
        <dbReference type="ChEBI" id="CHEBI:58690"/>
        <dbReference type="ChEBI" id="CHEBI:58722"/>
        <dbReference type="ChEBI" id="CHEBI:456216"/>
        <dbReference type="EC" id="2.7.1.170"/>
    </reaction>
</comment>
<dbReference type="AlphaFoldDB" id="A0A171KQD9"/>
<protein>
    <recommendedName>
        <fullName evidence="1">Anhydro-N-acetylmuramic acid kinase</fullName>
        <ecNumber evidence="1">2.7.1.170</ecNumber>
    </recommendedName>
    <alternativeName>
        <fullName evidence="1">AnhMurNAc kinase</fullName>
    </alternativeName>
</protein>
<dbReference type="UniPathway" id="UPA00544"/>
<dbReference type="NCBIfam" id="NF007139">
    <property type="entry name" value="PRK09585.1-3"/>
    <property type="match status" value="1"/>
</dbReference>
<comment type="caution">
    <text evidence="2">The sequence shown here is derived from an EMBL/GenBank/DDBJ whole genome shotgun (WGS) entry which is preliminary data.</text>
</comment>
<reference evidence="2 3" key="1">
    <citation type="submission" date="2015-04" db="EMBL/GenBank/DDBJ databases">
        <title>Genome sequence of Kerstersia gyiorum CG1.</title>
        <authorList>
            <person name="Greninger A.L."/>
            <person name="Kozyreva V."/>
            <person name="Chaturvedi V."/>
        </authorList>
    </citation>
    <scope>NUCLEOTIDE SEQUENCE [LARGE SCALE GENOMIC DNA]</scope>
    <source>
        <strain evidence="2 3">CG1</strain>
    </source>
</reference>
<keyword evidence="1" id="KW-0067">ATP-binding</keyword>
<comment type="similarity">
    <text evidence="1">Belongs to the anhydro-N-acetylmuramic acid kinase family.</text>
</comment>
<dbReference type="Proteomes" id="UP000078084">
    <property type="component" value="Unassembled WGS sequence"/>
</dbReference>
<accession>A0A171KQD9</accession>
<gene>
    <name evidence="1" type="primary">anmK</name>
    <name evidence="2" type="ORF">AAV32_12610</name>
</gene>
<dbReference type="STRING" id="206506.AAV32_12610"/>
<evidence type="ECO:0000256" key="1">
    <source>
        <dbReference type="HAMAP-Rule" id="MF_01270"/>
    </source>
</evidence>
<dbReference type="Pfam" id="PF03702">
    <property type="entry name" value="AnmK"/>
    <property type="match status" value="1"/>
</dbReference>
<dbReference type="Gene3D" id="3.30.420.40">
    <property type="match status" value="2"/>
</dbReference>
<dbReference type="GO" id="GO:0009254">
    <property type="term" value="P:peptidoglycan turnover"/>
    <property type="evidence" value="ECO:0007669"/>
    <property type="project" value="UniProtKB-UniRule"/>
</dbReference>
<comment type="function">
    <text evidence="1">Catalyzes the specific phosphorylation of 1,6-anhydro-N-acetylmuramic acid (anhMurNAc) with the simultaneous cleavage of the 1,6-anhydro ring, generating MurNAc-6-P. Is required for the utilization of anhMurNAc either imported from the medium or derived from its own cell wall murein, and thus plays a role in cell wall recycling.</text>
</comment>
<dbReference type="InterPro" id="IPR005338">
    <property type="entry name" value="Anhydro_N_Ac-Mur_kinase"/>
</dbReference>
<dbReference type="EC" id="2.7.1.170" evidence="1"/>
<sequence length="376" mass="39847">MTFPTPDARARRGRYYIGIMSGTSLDGVDAVQVEIDDARQLRLIAHAHQAYPAALRDELLALNQPGENEIHRAETAALQIAQSYAQAVAAVLYLSESDASDIAAIGAHGQTVRHRPDIGYTVQLNAPALLAELTGIPVVADFRRRDIAAGGQGAPLVPAFHAALFQADHPRALLNLGGIGNLTLLRPGADPVGFDTGPGNMLLDLWCQRHTGQPYDAGGAWAASGQCQDAWLAYLLESEPWLRLPPPKSTGRDLFSASWLDSRLAAAGNASAADIQATLTQLTISTVLEALARHAPDTEELIVCGGGARNLHLLGSLTRQAPCSVSASDAYGVDPQHMEAMAFAWLAWAHHHGIAAGLPSVTGARHRSILGAWHPA</sequence>
<dbReference type="GO" id="GO:0016773">
    <property type="term" value="F:phosphotransferase activity, alcohol group as acceptor"/>
    <property type="evidence" value="ECO:0007669"/>
    <property type="project" value="UniProtKB-UniRule"/>
</dbReference>
<dbReference type="CDD" id="cd24050">
    <property type="entry name" value="ASKHA_NBD_ANMK"/>
    <property type="match status" value="1"/>
</dbReference>
<dbReference type="PATRIC" id="fig|206506.3.peg.2683"/>
<evidence type="ECO:0000313" key="3">
    <source>
        <dbReference type="Proteomes" id="UP000078084"/>
    </source>
</evidence>
<dbReference type="RefSeq" id="WP_068372691.1">
    <property type="nucleotide sequence ID" value="NZ_LBNE01000009.1"/>
</dbReference>
<organism evidence="2 3">
    <name type="scientific">Kerstersia gyiorum</name>
    <dbReference type="NCBI Taxonomy" id="206506"/>
    <lineage>
        <taxon>Bacteria</taxon>
        <taxon>Pseudomonadati</taxon>
        <taxon>Pseudomonadota</taxon>
        <taxon>Betaproteobacteria</taxon>
        <taxon>Burkholderiales</taxon>
        <taxon>Alcaligenaceae</taxon>
        <taxon>Kerstersia</taxon>
    </lineage>
</organism>
<dbReference type="GO" id="GO:0016301">
    <property type="term" value="F:kinase activity"/>
    <property type="evidence" value="ECO:0007669"/>
    <property type="project" value="UniProtKB-KW"/>
</dbReference>
<dbReference type="GO" id="GO:0006040">
    <property type="term" value="P:amino sugar metabolic process"/>
    <property type="evidence" value="ECO:0007669"/>
    <property type="project" value="InterPro"/>
</dbReference>
<dbReference type="GO" id="GO:0097175">
    <property type="term" value="P:1,6-anhydro-N-acetyl-beta-muramic acid catabolic process"/>
    <property type="evidence" value="ECO:0007669"/>
    <property type="project" value="UniProtKB-UniRule"/>
</dbReference>